<keyword evidence="5 8" id="KW-1133">Transmembrane helix</keyword>
<feature type="domain" description="Type II secretion system protein GspF" evidence="9">
    <location>
        <begin position="41"/>
        <end position="159"/>
    </location>
</feature>
<evidence type="ECO:0000313" key="11">
    <source>
        <dbReference type="Proteomes" id="UP000305100"/>
    </source>
</evidence>
<accession>A0A5R9CYM7</accession>
<feature type="region of interest" description="Disordered" evidence="7">
    <location>
        <begin position="1"/>
        <end position="25"/>
    </location>
</feature>
<dbReference type="OrthoDB" id="2145980at2"/>
<feature type="transmembrane region" description="Helical" evidence="8">
    <location>
        <begin position="332"/>
        <end position="353"/>
    </location>
</feature>
<reference evidence="10 11" key="1">
    <citation type="submission" date="2019-05" db="EMBL/GenBank/DDBJ databases">
        <title>The metagenome of a microbial culture collection derived from dairy environment covers the genomic content of the human microbiome.</title>
        <authorList>
            <person name="Roder T."/>
            <person name="Wuthrich D."/>
            <person name="Sattari Z."/>
            <person name="Von Ah U."/>
            <person name="Bar C."/>
            <person name="Ronchi F."/>
            <person name="Macpherson A.J."/>
            <person name="Ganal-Vonarburg S.C."/>
            <person name="Bruggmann R."/>
            <person name="Vergeres G."/>
        </authorList>
    </citation>
    <scope>NUCLEOTIDE SEQUENCE [LARGE SCALE GENOMIC DNA]</scope>
    <source>
        <strain evidence="10 11">FAM 1079</strain>
    </source>
</reference>
<comment type="caution">
    <text evidence="10">The sequence shown here is derived from an EMBL/GenBank/DDBJ whole genome shotgun (WGS) entry which is preliminary data.</text>
</comment>
<proteinExistence type="inferred from homology"/>
<feature type="transmembrane region" description="Helical" evidence="8">
    <location>
        <begin position="178"/>
        <end position="200"/>
    </location>
</feature>
<keyword evidence="4 8" id="KW-0812">Transmembrane</keyword>
<keyword evidence="6 8" id="KW-0472">Membrane</keyword>
<comment type="subcellular location">
    <subcellularLocation>
        <location evidence="1">Cell membrane</location>
        <topology evidence="1">Multi-pass membrane protein</topology>
    </subcellularLocation>
</comment>
<feature type="domain" description="Type II secretion system protein GspF" evidence="9">
    <location>
        <begin position="231"/>
        <end position="351"/>
    </location>
</feature>
<sequence>MIGGRGRMNSTTRLPTTKLRGRPRTNTGLVKRWKMATQAEFFNTLANLLKSGFSLTAALKFMAETDNHLKKGVVQIMTSLETGSDFSQAVRPLIDTQAYYQLMIAETHGQLENVLRELATFNRLKMKQVQKIKSMMVYPLFLGGILLILMIVIHFFIMPQIAGLLPNISEGQKSGISPVVWVTLVSGGSMLLGMGCYWFCHQTPLVKAGILVRLPLVGHIFQRYIAYYLASNLATLLRNGLSPKEIFKVLSAQHRNSLIFALGQRLNSALIKGSSLKRIVTANKFIPREIVTFMSSGETVPEMANSMAAYAKLMFEEIINRTNRLIGLIQPAMFLIIGVTIVFTYFQLLLPIYDSVKEMY</sequence>
<evidence type="ECO:0000259" key="9">
    <source>
        <dbReference type="Pfam" id="PF00482"/>
    </source>
</evidence>
<comment type="similarity">
    <text evidence="2">Belongs to the GSP F family.</text>
</comment>
<evidence type="ECO:0000313" key="10">
    <source>
        <dbReference type="EMBL" id="TLQ20957.1"/>
    </source>
</evidence>
<organism evidence="10 11">
    <name type="scientific">Lentilactobacillus parafarraginis</name>
    <dbReference type="NCBI Taxonomy" id="390842"/>
    <lineage>
        <taxon>Bacteria</taxon>
        <taxon>Bacillati</taxon>
        <taxon>Bacillota</taxon>
        <taxon>Bacilli</taxon>
        <taxon>Lactobacillales</taxon>
        <taxon>Lactobacillaceae</taxon>
        <taxon>Lentilactobacillus</taxon>
    </lineage>
</organism>
<evidence type="ECO:0000256" key="4">
    <source>
        <dbReference type="ARBA" id="ARBA00022692"/>
    </source>
</evidence>
<evidence type="ECO:0000256" key="5">
    <source>
        <dbReference type="ARBA" id="ARBA00022989"/>
    </source>
</evidence>
<dbReference type="PANTHER" id="PTHR30012">
    <property type="entry name" value="GENERAL SECRETION PATHWAY PROTEIN"/>
    <property type="match status" value="1"/>
</dbReference>
<dbReference type="Pfam" id="PF00482">
    <property type="entry name" value="T2SSF"/>
    <property type="match status" value="2"/>
</dbReference>
<gene>
    <name evidence="10" type="ORF">FEZ41_00900</name>
</gene>
<dbReference type="InterPro" id="IPR018076">
    <property type="entry name" value="T2SS_GspF_dom"/>
</dbReference>
<evidence type="ECO:0000256" key="3">
    <source>
        <dbReference type="ARBA" id="ARBA00022475"/>
    </source>
</evidence>
<dbReference type="PANTHER" id="PTHR30012:SF0">
    <property type="entry name" value="TYPE II SECRETION SYSTEM PROTEIN F-RELATED"/>
    <property type="match status" value="1"/>
</dbReference>
<evidence type="ECO:0000256" key="8">
    <source>
        <dbReference type="SAM" id="Phobius"/>
    </source>
</evidence>
<evidence type="ECO:0000256" key="6">
    <source>
        <dbReference type="ARBA" id="ARBA00023136"/>
    </source>
</evidence>
<dbReference type="InterPro" id="IPR003004">
    <property type="entry name" value="GspF/PilC"/>
</dbReference>
<dbReference type="InterPro" id="IPR042094">
    <property type="entry name" value="T2SS_GspF_sf"/>
</dbReference>
<keyword evidence="3" id="KW-1003">Cell membrane</keyword>
<dbReference type="Proteomes" id="UP000305100">
    <property type="component" value="Unassembled WGS sequence"/>
</dbReference>
<evidence type="ECO:0000256" key="1">
    <source>
        <dbReference type="ARBA" id="ARBA00004651"/>
    </source>
</evidence>
<feature type="transmembrane region" description="Helical" evidence="8">
    <location>
        <begin position="135"/>
        <end position="158"/>
    </location>
</feature>
<evidence type="ECO:0000256" key="7">
    <source>
        <dbReference type="SAM" id="MobiDB-lite"/>
    </source>
</evidence>
<evidence type="ECO:0000256" key="2">
    <source>
        <dbReference type="ARBA" id="ARBA00005745"/>
    </source>
</evidence>
<protein>
    <submittedName>
        <fullName evidence="10">Type II secretory pathway protein</fullName>
    </submittedName>
</protein>
<dbReference type="EMBL" id="VBSX01000002">
    <property type="protein sequence ID" value="TLQ20957.1"/>
    <property type="molecule type" value="Genomic_DNA"/>
</dbReference>
<name>A0A5R9CYM7_9LACO</name>
<dbReference type="GO" id="GO:0005886">
    <property type="term" value="C:plasma membrane"/>
    <property type="evidence" value="ECO:0007669"/>
    <property type="project" value="UniProtKB-SubCell"/>
</dbReference>
<dbReference type="Gene3D" id="1.20.81.30">
    <property type="entry name" value="Type II secretion system (T2SS), domain F"/>
    <property type="match status" value="2"/>
</dbReference>
<dbReference type="AlphaFoldDB" id="A0A5R9CYM7"/>